<reference evidence="2" key="1">
    <citation type="journal article" date="2023" name="Mol. Phylogenet. Evol.">
        <title>Genome-scale phylogeny and comparative genomics of the fungal order Sordariales.</title>
        <authorList>
            <person name="Hensen N."/>
            <person name="Bonometti L."/>
            <person name="Westerberg I."/>
            <person name="Brannstrom I.O."/>
            <person name="Guillou S."/>
            <person name="Cros-Aarteil S."/>
            <person name="Calhoun S."/>
            <person name="Haridas S."/>
            <person name="Kuo A."/>
            <person name="Mondo S."/>
            <person name="Pangilinan J."/>
            <person name="Riley R."/>
            <person name="LaButti K."/>
            <person name="Andreopoulos B."/>
            <person name="Lipzen A."/>
            <person name="Chen C."/>
            <person name="Yan M."/>
            <person name="Daum C."/>
            <person name="Ng V."/>
            <person name="Clum A."/>
            <person name="Steindorff A."/>
            <person name="Ohm R.A."/>
            <person name="Martin F."/>
            <person name="Silar P."/>
            <person name="Natvig D.O."/>
            <person name="Lalanne C."/>
            <person name="Gautier V."/>
            <person name="Ament-Velasquez S.L."/>
            <person name="Kruys A."/>
            <person name="Hutchinson M.I."/>
            <person name="Powell A.J."/>
            <person name="Barry K."/>
            <person name="Miller A.N."/>
            <person name="Grigoriev I.V."/>
            <person name="Debuchy R."/>
            <person name="Gladieux P."/>
            <person name="Hiltunen Thoren M."/>
            <person name="Johannesson H."/>
        </authorList>
    </citation>
    <scope>NUCLEOTIDE SEQUENCE</scope>
    <source>
        <strain evidence="2">PSN243</strain>
    </source>
</reference>
<dbReference type="InterPro" id="IPR001480">
    <property type="entry name" value="Bulb-type_lectin_dom"/>
</dbReference>
<feature type="domain" description="Bulb-type lectin" evidence="1">
    <location>
        <begin position="11"/>
        <end position="137"/>
    </location>
</feature>
<evidence type="ECO:0000313" key="3">
    <source>
        <dbReference type="Proteomes" id="UP001321760"/>
    </source>
</evidence>
<keyword evidence="3" id="KW-1185">Reference proteome</keyword>
<dbReference type="Proteomes" id="UP001321760">
    <property type="component" value="Unassembled WGS sequence"/>
</dbReference>
<sequence length="369" mass="40202">MPTPGPIPPRTDRLLVDSFLPAGRQLVSPNHQFVAEVVSNSYLAVRRDHDRFDSADLVWITKPVEKRLGSRPLQLLLQSNSNLVLTYNVDSPKDKNVVWESGTDRIRQKTPLILALLDEGKIVLGNSIEKEVWASSPNLPAALGRVSSLGEEQYLAVGQSLVSPSGKIRLTLESSGNLCVQNERGVKTFYYTGAGRRSGLFLTPFRDGSDASVQIIDDLGRIIWPAPSEGRRPILGRTATLELGNDGVVSAKLGSRNGWTTNFAASGAGPVADSQLKYGDTWTTHTPLVSPSYGEYWITLDTDGSVSLWKGLLEVSDSTGSVLRQLGFKADRETRPVLEVADNGTFAVFSSSGKEIWNDNEIDAGRPRL</sequence>
<dbReference type="PROSITE" id="PS50927">
    <property type="entry name" value="BULB_LECTIN"/>
    <property type="match status" value="1"/>
</dbReference>
<proteinExistence type="predicted"/>
<reference evidence="2" key="2">
    <citation type="submission" date="2023-05" db="EMBL/GenBank/DDBJ databases">
        <authorList>
            <consortium name="Lawrence Berkeley National Laboratory"/>
            <person name="Steindorff A."/>
            <person name="Hensen N."/>
            <person name="Bonometti L."/>
            <person name="Westerberg I."/>
            <person name="Brannstrom I.O."/>
            <person name="Guillou S."/>
            <person name="Cros-Aarteil S."/>
            <person name="Calhoun S."/>
            <person name="Haridas S."/>
            <person name="Kuo A."/>
            <person name="Mondo S."/>
            <person name="Pangilinan J."/>
            <person name="Riley R."/>
            <person name="Labutti K."/>
            <person name="Andreopoulos B."/>
            <person name="Lipzen A."/>
            <person name="Chen C."/>
            <person name="Yanf M."/>
            <person name="Daum C."/>
            <person name="Ng V."/>
            <person name="Clum A."/>
            <person name="Ohm R."/>
            <person name="Martin F."/>
            <person name="Silar P."/>
            <person name="Natvig D."/>
            <person name="Lalanne C."/>
            <person name="Gautier V."/>
            <person name="Ament-Velasquez S.L."/>
            <person name="Kruys A."/>
            <person name="Hutchinson M.I."/>
            <person name="Powell A.J."/>
            <person name="Barry K."/>
            <person name="Miller A.N."/>
            <person name="Grigoriev I.V."/>
            <person name="Debuchy R."/>
            <person name="Gladieux P."/>
            <person name="Thoren M.H."/>
            <person name="Johannesson H."/>
        </authorList>
    </citation>
    <scope>NUCLEOTIDE SEQUENCE</scope>
    <source>
        <strain evidence="2">PSN243</strain>
    </source>
</reference>
<comment type="caution">
    <text evidence="2">The sequence shown here is derived from an EMBL/GenBank/DDBJ whole genome shotgun (WGS) entry which is preliminary data.</text>
</comment>
<gene>
    <name evidence="2" type="ORF">QBC34DRAFT_470734</name>
</gene>
<dbReference type="SUPFAM" id="SSF51110">
    <property type="entry name" value="alpha-D-mannose-specific plant lectins"/>
    <property type="match status" value="1"/>
</dbReference>
<dbReference type="AlphaFoldDB" id="A0AAV9GD24"/>
<protein>
    <recommendedName>
        <fullName evidence="1">Bulb-type lectin domain-containing protein</fullName>
    </recommendedName>
</protein>
<accession>A0AAV9GD24</accession>
<dbReference type="EMBL" id="MU865960">
    <property type="protein sequence ID" value="KAK4446072.1"/>
    <property type="molecule type" value="Genomic_DNA"/>
</dbReference>
<evidence type="ECO:0000313" key="2">
    <source>
        <dbReference type="EMBL" id="KAK4446072.1"/>
    </source>
</evidence>
<name>A0AAV9GD24_9PEZI</name>
<organism evidence="2 3">
    <name type="scientific">Podospora aff. communis PSN243</name>
    <dbReference type="NCBI Taxonomy" id="3040156"/>
    <lineage>
        <taxon>Eukaryota</taxon>
        <taxon>Fungi</taxon>
        <taxon>Dikarya</taxon>
        <taxon>Ascomycota</taxon>
        <taxon>Pezizomycotina</taxon>
        <taxon>Sordariomycetes</taxon>
        <taxon>Sordariomycetidae</taxon>
        <taxon>Sordariales</taxon>
        <taxon>Podosporaceae</taxon>
        <taxon>Podospora</taxon>
    </lineage>
</organism>
<evidence type="ECO:0000259" key="1">
    <source>
        <dbReference type="PROSITE" id="PS50927"/>
    </source>
</evidence>
<dbReference type="Gene3D" id="2.90.10.30">
    <property type="match status" value="1"/>
</dbReference>
<dbReference type="InterPro" id="IPR036426">
    <property type="entry name" value="Bulb-type_lectin_dom_sf"/>
</dbReference>
<dbReference type="Gene3D" id="2.90.10.10">
    <property type="entry name" value="Bulb-type lectin domain"/>
    <property type="match status" value="1"/>
</dbReference>